<dbReference type="SUPFAM" id="SSF81383">
    <property type="entry name" value="F-box domain"/>
    <property type="match status" value="1"/>
</dbReference>
<dbReference type="AlphaFoldDB" id="A0A1D1XMX4"/>
<dbReference type="GO" id="GO:0032259">
    <property type="term" value="P:methylation"/>
    <property type="evidence" value="ECO:0007669"/>
    <property type="project" value="UniProtKB-KW"/>
</dbReference>
<dbReference type="GO" id="GO:0008168">
    <property type="term" value="F:methyltransferase activity"/>
    <property type="evidence" value="ECO:0007669"/>
    <property type="project" value="UniProtKB-KW"/>
</dbReference>
<reference evidence="2" key="1">
    <citation type="submission" date="2015-07" db="EMBL/GenBank/DDBJ databases">
        <title>Transcriptome Assembly of Anthurium amnicola.</title>
        <authorList>
            <person name="Suzuki J."/>
        </authorList>
    </citation>
    <scope>NUCLEOTIDE SEQUENCE</scope>
</reference>
<dbReference type="Gene3D" id="3.80.10.10">
    <property type="entry name" value="Ribonuclease Inhibitor"/>
    <property type="match status" value="1"/>
</dbReference>
<keyword evidence="2" id="KW-0808">Transferase</keyword>
<evidence type="ECO:0000313" key="2">
    <source>
        <dbReference type="EMBL" id="JAT43737.1"/>
    </source>
</evidence>
<feature type="domain" description="F-box" evidence="1">
    <location>
        <begin position="6"/>
        <end position="48"/>
    </location>
</feature>
<protein>
    <submittedName>
        <fullName evidence="2">Lysine-specific demethylase 2A</fullName>
    </submittedName>
</protein>
<sequence length="301" mass="34447">MVQDACSLPKKTYIAIFSYLTDSQLSVASTVCKAWSIHALSCLYRSIKISKPSVWSHFLKYNLFQKQSLNCKELILFSINISSSDKLVLLEHTRDLNHIALLKCNGLDEEFLDKFTKKHSSSLERFTLWGPRTFEAGATTLIDNILKPCLPNLLNVNHLSICAANITDKFLLLLASTLSDPNNGNPSSLIELDLTECWKITAFGVAELFSPNHLSSLRRLRLQYHEENTIDVEYFDFLANSFPDKKFDFLITEKYLKNKVLTQFDNIFSSLDSLTNKKSNVLVVKRSDVWKDNEIMKIFFP</sequence>
<proteinExistence type="predicted"/>
<organism evidence="2">
    <name type="scientific">Anthurium amnicola</name>
    <dbReference type="NCBI Taxonomy" id="1678845"/>
    <lineage>
        <taxon>Eukaryota</taxon>
        <taxon>Viridiplantae</taxon>
        <taxon>Streptophyta</taxon>
        <taxon>Embryophyta</taxon>
        <taxon>Tracheophyta</taxon>
        <taxon>Spermatophyta</taxon>
        <taxon>Magnoliopsida</taxon>
        <taxon>Liliopsida</taxon>
        <taxon>Araceae</taxon>
        <taxon>Pothoideae</taxon>
        <taxon>Potheae</taxon>
        <taxon>Anthurium</taxon>
    </lineage>
</organism>
<name>A0A1D1XMX4_9ARAE</name>
<evidence type="ECO:0000259" key="1">
    <source>
        <dbReference type="Pfam" id="PF12937"/>
    </source>
</evidence>
<gene>
    <name evidence="2" type="primary">kdm2a_1</name>
    <name evidence="2" type="ORF">g.107202</name>
</gene>
<dbReference type="Pfam" id="PF12937">
    <property type="entry name" value="F-box-like"/>
    <property type="match status" value="1"/>
</dbReference>
<dbReference type="EMBL" id="GDJX01024199">
    <property type="protein sequence ID" value="JAT43737.1"/>
    <property type="molecule type" value="Transcribed_RNA"/>
</dbReference>
<dbReference type="InterPro" id="IPR001810">
    <property type="entry name" value="F-box_dom"/>
</dbReference>
<dbReference type="SUPFAM" id="SSF52047">
    <property type="entry name" value="RNI-like"/>
    <property type="match status" value="1"/>
</dbReference>
<dbReference type="InterPro" id="IPR036047">
    <property type="entry name" value="F-box-like_dom_sf"/>
</dbReference>
<keyword evidence="2" id="KW-0489">Methyltransferase</keyword>
<accession>A0A1D1XMX4</accession>
<dbReference type="InterPro" id="IPR032675">
    <property type="entry name" value="LRR_dom_sf"/>
</dbReference>